<dbReference type="STRING" id="158898.SAMN04488548_1341368"/>
<feature type="chain" id="PRO_5039674332" description="Secreted protein" evidence="1">
    <location>
        <begin position="44"/>
        <end position="277"/>
    </location>
</feature>
<evidence type="ECO:0000313" key="3">
    <source>
        <dbReference type="Proteomes" id="UP000183180"/>
    </source>
</evidence>
<dbReference type="AlphaFoldDB" id="A0A1H2IQR7"/>
<dbReference type="OrthoDB" id="4424756at2"/>
<reference evidence="2 3" key="1">
    <citation type="submission" date="2016-10" db="EMBL/GenBank/DDBJ databases">
        <authorList>
            <person name="de Groot N.N."/>
        </authorList>
    </citation>
    <scope>NUCLEOTIDE SEQUENCE [LARGE SCALE GENOMIC DNA]</scope>
    <source>
        <strain evidence="2 3">DSM 44215</strain>
    </source>
</reference>
<keyword evidence="1" id="KW-0732">Signal</keyword>
<evidence type="ECO:0000313" key="2">
    <source>
        <dbReference type="EMBL" id="SDU46517.1"/>
    </source>
</evidence>
<evidence type="ECO:0000256" key="1">
    <source>
        <dbReference type="SAM" id="SignalP"/>
    </source>
</evidence>
<dbReference type="Proteomes" id="UP000183180">
    <property type="component" value="Unassembled WGS sequence"/>
</dbReference>
<protein>
    <recommendedName>
        <fullName evidence="4">Secreted protein</fullName>
    </recommendedName>
</protein>
<gene>
    <name evidence="2" type="ORF">SAMN04488548_1341368</name>
</gene>
<proteinExistence type="predicted"/>
<organism evidence="2 3">
    <name type="scientific">Gordonia westfalica</name>
    <dbReference type="NCBI Taxonomy" id="158898"/>
    <lineage>
        <taxon>Bacteria</taxon>
        <taxon>Bacillati</taxon>
        <taxon>Actinomycetota</taxon>
        <taxon>Actinomycetes</taxon>
        <taxon>Mycobacteriales</taxon>
        <taxon>Gordoniaceae</taxon>
        <taxon>Gordonia</taxon>
    </lineage>
</organism>
<feature type="signal peptide" evidence="1">
    <location>
        <begin position="1"/>
        <end position="43"/>
    </location>
</feature>
<name>A0A1H2IQR7_9ACTN</name>
<accession>A0A1H2IQR7</accession>
<sequence>MRFTRPSRLRSTTSRPHRTRGHRVLLSASAVVAAAGLALPAVAGAAPAPKVDQRVLDSLGAFAPAIIGSVATPGPDGKVNAELLKQAESFATAPGMPAEVSKIWRSVADFLGEPGRKQAARELAAEAKPGDPDIPKGPNAPKIQEFLYPTFGLGCIPGGGSLGRALVTAGPQEAPAPGPKRGEGGYVYTALGTGPAIDNNAKPLTVSWFNVDTGRTGTTSLKRNAKINVKEGPGTFTAIARTGKGRVISAIHGNVTTKTKGQVVSCTIVPVIGLAII</sequence>
<evidence type="ECO:0008006" key="4">
    <source>
        <dbReference type="Google" id="ProtNLM"/>
    </source>
</evidence>
<dbReference type="RefSeq" id="WP_074849808.1">
    <property type="nucleotide sequence ID" value="NZ_FNLM01000034.1"/>
</dbReference>
<dbReference type="EMBL" id="FNLM01000034">
    <property type="protein sequence ID" value="SDU46517.1"/>
    <property type="molecule type" value="Genomic_DNA"/>
</dbReference>